<dbReference type="OrthoDB" id="545910at2759"/>
<protein>
    <submittedName>
        <fullName evidence="8">Uncharacterized protein</fullName>
    </submittedName>
</protein>
<comment type="similarity">
    <text evidence="1">Belongs to the alkB family.</text>
</comment>
<evidence type="ECO:0000259" key="6">
    <source>
        <dbReference type="PROSITE" id="PS51471"/>
    </source>
</evidence>
<dbReference type="GO" id="GO:0008270">
    <property type="term" value="F:zinc ion binding"/>
    <property type="evidence" value="ECO:0007669"/>
    <property type="project" value="UniProtKB-KW"/>
</dbReference>
<dbReference type="EMBL" id="VIBQ01000013">
    <property type="protein sequence ID" value="KAB8345885.1"/>
    <property type="molecule type" value="Genomic_DNA"/>
</dbReference>
<dbReference type="AlphaFoldDB" id="A0A5N6KVY8"/>
<dbReference type="InterPro" id="IPR027450">
    <property type="entry name" value="AlkB-like"/>
</dbReference>
<dbReference type="InterPro" id="IPR032854">
    <property type="entry name" value="ALKBH3"/>
</dbReference>
<evidence type="ECO:0000313" key="8">
    <source>
        <dbReference type="EMBL" id="KAB8345885.1"/>
    </source>
</evidence>
<dbReference type="InterPro" id="IPR037151">
    <property type="entry name" value="AlkB-like_sf"/>
</dbReference>
<dbReference type="Gene3D" id="2.60.120.590">
    <property type="entry name" value="Alpha-ketoglutarate-dependent dioxygenase AlkB-like"/>
    <property type="match status" value="1"/>
</dbReference>
<dbReference type="InterPro" id="IPR010666">
    <property type="entry name" value="Znf_GRF"/>
</dbReference>
<dbReference type="InterPro" id="IPR005123">
    <property type="entry name" value="Oxoglu/Fe-dep_dioxygenase_dom"/>
</dbReference>
<comment type="caution">
    <text evidence="8">The sequence shown here is derived from an EMBL/GenBank/DDBJ whole genome shotgun (WGS) entry which is preliminary data.</text>
</comment>
<dbReference type="Proteomes" id="UP000327013">
    <property type="component" value="Unassembled WGS sequence"/>
</dbReference>
<feature type="domain" description="Fe2OG dioxygenase" evidence="6">
    <location>
        <begin position="284"/>
        <end position="412"/>
    </location>
</feature>
<evidence type="ECO:0000256" key="4">
    <source>
        <dbReference type="ARBA" id="ARBA00022833"/>
    </source>
</evidence>
<evidence type="ECO:0000256" key="2">
    <source>
        <dbReference type="ARBA" id="ARBA00022723"/>
    </source>
</evidence>
<dbReference type="GO" id="GO:0051213">
    <property type="term" value="F:dioxygenase activity"/>
    <property type="evidence" value="ECO:0007669"/>
    <property type="project" value="InterPro"/>
</dbReference>
<dbReference type="PROSITE" id="PS51471">
    <property type="entry name" value="FE2OG_OXY"/>
    <property type="match status" value="1"/>
</dbReference>
<evidence type="ECO:0000256" key="1">
    <source>
        <dbReference type="ARBA" id="ARBA00007879"/>
    </source>
</evidence>
<reference evidence="8 9" key="1">
    <citation type="submission" date="2019-06" db="EMBL/GenBank/DDBJ databases">
        <title>A chromosomal-level reference genome of Carpinus fangiana (Coryloideae, Betulaceae).</title>
        <authorList>
            <person name="Yang X."/>
            <person name="Wang Z."/>
            <person name="Zhang L."/>
            <person name="Hao G."/>
            <person name="Liu J."/>
            <person name="Yang Y."/>
        </authorList>
    </citation>
    <scope>NUCLEOTIDE SEQUENCE [LARGE SCALE GENOMIC DNA]</scope>
    <source>
        <strain evidence="8">Cfa_2016G</strain>
        <tissue evidence="8">Leaf</tissue>
    </source>
</reference>
<proteinExistence type="inferred from homology"/>
<dbReference type="Pfam" id="PF13532">
    <property type="entry name" value="2OG-FeII_Oxy_2"/>
    <property type="match status" value="1"/>
</dbReference>
<keyword evidence="4" id="KW-0862">Zinc</keyword>
<evidence type="ECO:0000313" key="9">
    <source>
        <dbReference type="Proteomes" id="UP000327013"/>
    </source>
</evidence>
<keyword evidence="9" id="KW-1185">Reference proteome</keyword>
<sequence length="485" mass="53455">MEPIIGKKRAFEATLDLSSRADADDDNDNEPTELKLALLESLHPDLSLNTLLNALLTENGSVASASALLGPVRSMPREVPTTPLAAQTSPSKKPTFGRYQASIANYVGASGLLKSPSKSSTKKGRTLHLYTPESIVANTPCTLVPNFLPPDLADDLLRELLDESPTFTRDKFKLFDKVVTSPHTNAFYVDAEATRTGAYAMNFEDQTQDGSLGKGKQPENKSNEVSHSFYYNGAALPSVRTSTPVMATVSRIVQDRVNAEIQSWTTDHCPGGVKLKHQSPKEWRPNTAFVNCYDGGKESVGYHADQLSYLGPRAIIGSLSLGVEREFRVRRIIPKDLPTRANGSTEKRDKAVDEEHADAQGQMSIHLPHNSLLVMHASMQETFKHSIHPALTVSPHPIALNKRINITYRHYRDSFHPRHIPKCRCGIQCMLKCSMKGQGDNKGRHMWMCHTGYSEDAGKGCGFFEWAVFDEDGEPPWAAGFKGPA</sequence>
<evidence type="ECO:0000259" key="7">
    <source>
        <dbReference type="PROSITE" id="PS51999"/>
    </source>
</evidence>
<dbReference type="GO" id="GO:0006307">
    <property type="term" value="P:DNA alkylation repair"/>
    <property type="evidence" value="ECO:0007669"/>
    <property type="project" value="InterPro"/>
</dbReference>
<keyword evidence="2" id="KW-0479">Metal-binding</keyword>
<dbReference type="PANTHER" id="PTHR31212:SF4">
    <property type="entry name" value="ALPHA-KETOGLUTARATE-DEPENDENT DIOXYGENASE ALKB HOMOLOG 3"/>
    <property type="match status" value="1"/>
</dbReference>
<organism evidence="8 9">
    <name type="scientific">Carpinus fangiana</name>
    <dbReference type="NCBI Taxonomy" id="176857"/>
    <lineage>
        <taxon>Eukaryota</taxon>
        <taxon>Viridiplantae</taxon>
        <taxon>Streptophyta</taxon>
        <taxon>Embryophyta</taxon>
        <taxon>Tracheophyta</taxon>
        <taxon>Spermatophyta</taxon>
        <taxon>Magnoliopsida</taxon>
        <taxon>eudicotyledons</taxon>
        <taxon>Gunneridae</taxon>
        <taxon>Pentapetalae</taxon>
        <taxon>rosids</taxon>
        <taxon>fabids</taxon>
        <taxon>Fagales</taxon>
        <taxon>Betulaceae</taxon>
        <taxon>Carpinus</taxon>
    </lineage>
</organism>
<evidence type="ECO:0000256" key="5">
    <source>
        <dbReference type="PROSITE-ProRule" id="PRU01343"/>
    </source>
</evidence>
<dbReference type="PROSITE" id="PS51999">
    <property type="entry name" value="ZF_GRF"/>
    <property type="match status" value="1"/>
</dbReference>
<dbReference type="SUPFAM" id="SSF51197">
    <property type="entry name" value="Clavaminate synthase-like"/>
    <property type="match status" value="1"/>
</dbReference>
<dbReference type="Pfam" id="PF06839">
    <property type="entry name" value="Zn_ribbon_GRF"/>
    <property type="match status" value="1"/>
</dbReference>
<keyword evidence="3 5" id="KW-0863">Zinc-finger</keyword>
<dbReference type="FunFam" id="2.60.120.590:FF:000010">
    <property type="entry name" value="GRF zinc finger domain protein"/>
    <property type="match status" value="1"/>
</dbReference>
<feature type="domain" description="GRF-type" evidence="7">
    <location>
        <begin position="423"/>
        <end position="470"/>
    </location>
</feature>
<accession>A0A5N6KVY8</accession>
<gene>
    <name evidence="8" type="ORF">FH972_022940</name>
</gene>
<dbReference type="PANTHER" id="PTHR31212">
    <property type="entry name" value="ALPHA-KETOGLUTARATE-DEPENDENT DIOXYGENASE ALKB HOMOLOG 3"/>
    <property type="match status" value="1"/>
</dbReference>
<name>A0A5N6KVY8_9ROSI</name>
<evidence type="ECO:0000256" key="3">
    <source>
        <dbReference type="ARBA" id="ARBA00022771"/>
    </source>
</evidence>